<keyword evidence="2" id="KW-0813">Transport</keyword>
<feature type="transmembrane region" description="Helical" evidence="7">
    <location>
        <begin position="431"/>
        <end position="453"/>
    </location>
</feature>
<evidence type="ECO:0000256" key="3">
    <source>
        <dbReference type="ARBA" id="ARBA00022475"/>
    </source>
</evidence>
<organism evidence="8 9">
    <name type="scientific">Citrobacter bitternis</name>
    <dbReference type="NCBI Taxonomy" id="1585982"/>
    <lineage>
        <taxon>Bacteria</taxon>
        <taxon>Pseudomonadati</taxon>
        <taxon>Pseudomonadota</taxon>
        <taxon>Gammaproteobacteria</taxon>
        <taxon>Enterobacterales</taxon>
        <taxon>Enterobacteriaceae</taxon>
        <taxon>Citrobacter</taxon>
    </lineage>
</organism>
<keyword evidence="6 7" id="KW-0472">Membrane</keyword>
<keyword evidence="4 7" id="KW-0812">Transmembrane</keyword>
<dbReference type="PANTHER" id="PTHR30509:SF9">
    <property type="entry name" value="MULTIDRUG RESISTANCE PROTEIN MDTO"/>
    <property type="match status" value="1"/>
</dbReference>
<feature type="transmembrane region" description="Helical" evidence="7">
    <location>
        <begin position="459"/>
        <end position="476"/>
    </location>
</feature>
<dbReference type="RefSeq" id="WP_108701226.1">
    <property type="nucleotide sequence ID" value="NZ_JBHSRG010000004.1"/>
</dbReference>
<dbReference type="Proteomes" id="UP001596169">
    <property type="component" value="Unassembled WGS sequence"/>
</dbReference>
<dbReference type="InterPro" id="IPR006726">
    <property type="entry name" value="PHBA_efflux_AaeB/fusaric-R"/>
</dbReference>
<evidence type="ECO:0000256" key="5">
    <source>
        <dbReference type="ARBA" id="ARBA00022989"/>
    </source>
</evidence>
<evidence type="ECO:0000256" key="1">
    <source>
        <dbReference type="ARBA" id="ARBA00004651"/>
    </source>
</evidence>
<evidence type="ECO:0000313" key="8">
    <source>
        <dbReference type="EMBL" id="MFC6120397.1"/>
    </source>
</evidence>
<feature type="transmembrane region" description="Helical" evidence="7">
    <location>
        <begin position="509"/>
        <end position="531"/>
    </location>
</feature>
<dbReference type="Pfam" id="PF04632">
    <property type="entry name" value="FUSC"/>
    <property type="match status" value="1"/>
</dbReference>
<name>A0ABW1PUX4_9ENTR</name>
<feature type="transmembrane region" description="Helical" evidence="7">
    <location>
        <begin position="380"/>
        <end position="401"/>
    </location>
</feature>
<gene>
    <name evidence="8" type="ORF">ACFPZP_04915</name>
</gene>
<dbReference type="EMBL" id="JBHSRG010000004">
    <property type="protein sequence ID" value="MFC6120397.1"/>
    <property type="molecule type" value="Genomic_DNA"/>
</dbReference>
<evidence type="ECO:0000313" key="9">
    <source>
        <dbReference type="Proteomes" id="UP001596169"/>
    </source>
</evidence>
<evidence type="ECO:0000256" key="7">
    <source>
        <dbReference type="SAM" id="Phobius"/>
    </source>
</evidence>
<protein>
    <submittedName>
        <fullName evidence="8">FUSC family protein</fullName>
    </submittedName>
</protein>
<dbReference type="PANTHER" id="PTHR30509">
    <property type="entry name" value="P-HYDROXYBENZOIC ACID EFFLUX PUMP SUBUNIT-RELATED"/>
    <property type="match status" value="1"/>
</dbReference>
<evidence type="ECO:0000256" key="4">
    <source>
        <dbReference type="ARBA" id="ARBA00022692"/>
    </source>
</evidence>
<evidence type="ECO:0000256" key="6">
    <source>
        <dbReference type="ARBA" id="ARBA00023136"/>
    </source>
</evidence>
<accession>A0ABW1PUX4</accession>
<keyword evidence="9" id="KW-1185">Reference proteome</keyword>
<feature type="transmembrane region" description="Helical" evidence="7">
    <location>
        <begin position="45"/>
        <end position="69"/>
    </location>
</feature>
<feature type="transmembrane region" description="Helical" evidence="7">
    <location>
        <begin position="132"/>
        <end position="150"/>
    </location>
</feature>
<sequence>MNTFALFHSHFLRATSKLLRRVASPALLNDANALLYSAKTFTAAMLAYFIALSIGLERPSWAIITVYIVSQTSVSASLSRSLYRLAGTVIGAGATVLIVPTFVNMPVLCSVMLTGWITFCLYLSLLVRTSRAYAFVLAGYTASLIGFPAVFDPGTIFHIAILRVQEIMIGIFCAALIHRYVLPARISGVFNNKLAQTLHSARLKIADTLAGKPDEHSDSLHLALALQFLQGISHHIPYDFALSAPVRQARKAIHDRLARLLIVNCELRDRLPTPEQIPVELRLLLKDVQAWLTHEGESEQIISAEALKKRSEQLTAFYASQTPTMTDAIRASFTRHLTEAIVLLQQCERLSDAVRHAKNTPALMEVKAAKGYVFHRDHLSAARTALGAFSIILSGCLIWIYSAWPDGATAVSVLGVCCTLFASFDTPAPHLVKYIMGSVWGVLISLFYSFVLLPQVTDFAVLVAALAPAYLLAGSLQARPPTTFMAMGITLTLPILCELGAHYSGDFAVAINTSIALFAAIGFAVVSMSLLQTVQADAAINRLLKLCRRDIRRSVKGVFKPEETHWTNLMMDRTALLLPRLQRSEHASEQVLEHMLHYLRIGLSVMHLRHCYSLAERKTAREINDLLYQLIHTKDIPAVRERIASMICLSLPAPDEQSRQVVDRLVDLYCALRSSKKEQENAE</sequence>
<proteinExistence type="predicted"/>
<feature type="transmembrane region" description="Helical" evidence="7">
    <location>
        <begin position="105"/>
        <end position="125"/>
    </location>
</feature>
<comment type="caution">
    <text evidence="8">The sequence shown here is derived from an EMBL/GenBank/DDBJ whole genome shotgun (WGS) entry which is preliminary data.</text>
</comment>
<reference evidence="9" key="1">
    <citation type="journal article" date="2019" name="Int. J. Syst. Evol. Microbiol.">
        <title>The Global Catalogue of Microorganisms (GCM) 10K type strain sequencing project: providing services to taxonomists for standard genome sequencing and annotation.</title>
        <authorList>
            <consortium name="The Broad Institute Genomics Platform"/>
            <consortium name="The Broad Institute Genome Sequencing Center for Infectious Disease"/>
            <person name="Wu L."/>
            <person name="Ma J."/>
        </authorList>
    </citation>
    <scope>NUCLEOTIDE SEQUENCE [LARGE SCALE GENOMIC DNA]</scope>
    <source>
        <strain evidence="9">JCM30009</strain>
    </source>
</reference>
<comment type="subcellular location">
    <subcellularLocation>
        <location evidence="1">Cell membrane</location>
        <topology evidence="1">Multi-pass membrane protein</topology>
    </subcellularLocation>
</comment>
<keyword evidence="3" id="KW-1003">Cell membrane</keyword>
<keyword evidence="5 7" id="KW-1133">Transmembrane helix</keyword>
<feature type="transmembrane region" description="Helical" evidence="7">
    <location>
        <begin position="81"/>
        <end position="99"/>
    </location>
</feature>
<evidence type="ECO:0000256" key="2">
    <source>
        <dbReference type="ARBA" id="ARBA00022448"/>
    </source>
</evidence>
<feature type="transmembrane region" description="Helical" evidence="7">
    <location>
        <begin position="156"/>
        <end position="177"/>
    </location>
</feature>